<feature type="domain" description="MOSC" evidence="1">
    <location>
        <begin position="119"/>
        <end position="264"/>
    </location>
</feature>
<gene>
    <name evidence="2" type="ORF">HQ865_14340</name>
</gene>
<dbReference type="GO" id="GO:0003824">
    <property type="term" value="F:catalytic activity"/>
    <property type="evidence" value="ECO:0007669"/>
    <property type="project" value="InterPro"/>
</dbReference>
<dbReference type="Pfam" id="PF03476">
    <property type="entry name" value="MOSC_N"/>
    <property type="match status" value="1"/>
</dbReference>
<dbReference type="Pfam" id="PF03473">
    <property type="entry name" value="MOSC"/>
    <property type="match status" value="1"/>
</dbReference>
<protein>
    <submittedName>
        <fullName evidence="2">MOSC N-terminal beta barrel domain-containing protein</fullName>
    </submittedName>
</protein>
<dbReference type="PROSITE" id="PS51340">
    <property type="entry name" value="MOSC"/>
    <property type="match status" value="1"/>
</dbReference>
<dbReference type="PANTHER" id="PTHR14237:SF19">
    <property type="entry name" value="MITOCHONDRIAL AMIDOXIME REDUCING COMPONENT 1"/>
    <property type="match status" value="1"/>
</dbReference>
<dbReference type="InterPro" id="IPR005302">
    <property type="entry name" value="MoCF_Sase_C"/>
</dbReference>
<dbReference type="GO" id="GO:0030151">
    <property type="term" value="F:molybdenum ion binding"/>
    <property type="evidence" value="ECO:0007669"/>
    <property type="project" value="InterPro"/>
</dbReference>
<dbReference type="InterPro" id="IPR005303">
    <property type="entry name" value="MOCOS_middle"/>
</dbReference>
<name>A0A7D4TY07_9SPHI</name>
<dbReference type="PANTHER" id="PTHR14237">
    <property type="entry name" value="MOLYBDOPTERIN COFACTOR SULFURASE MOSC"/>
    <property type="match status" value="1"/>
</dbReference>
<evidence type="ECO:0000313" key="2">
    <source>
        <dbReference type="EMBL" id="QKJ30877.1"/>
    </source>
</evidence>
<dbReference type="AlphaFoldDB" id="A0A7D4TY07"/>
<dbReference type="GO" id="GO:0030170">
    <property type="term" value="F:pyridoxal phosphate binding"/>
    <property type="evidence" value="ECO:0007669"/>
    <property type="project" value="InterPro"/>
</dbReference>
<dbReference type="SUPFAM" id="SSF141673">
    <property type="entry name" value="MOSC N-terminal domain-like"/>
    <property type="match status" value="1"/>
</dbReference>
<evidence type="ECO:0000313" key="3">
    <source>
        <dbReference type="Proteomes" id="UP000505355"/>
    </source>
</evidence>
<dbReference type="EMBL" id="CP054139">
    <property type="protein sequence ID" value="QKJ30877.1"/>
    <property type="molecule type" value="Genomic_DNA"/>
</dbReference>
<dbReference type="KEGG" id="mmab:HQ865_14340"/>
<dbReference type="InterPro" id="IPR011037">
    <property type="entry name" value="Pyrv_Knase-like_insert_dom_sf"/>
</dbReference>
<proteinExistence type="predicted"/>
<evidence type="ECO:0000259" key="1">
    <source>
        <dbReference type="PROSITE" id="PS51340"/>
    </source>
</evidence>
<dbReference type="SUPFAM" id="SSF50800">
    <property type="entry name" value="PK beta-barrel domain-like"/>
    <property type="match status" value="1"/>
</dbReference>
<reference evidence="2 3" key="1">
    <citation type="submission" date="2020-05" db="EMBL/GenBank/DDBJ databases">
        <title>Mucilaginibacter mali sp. nov.</title>
        <authorList>
            <person name="Kim H.S."/>
            <person name="Lee K.C."/>
            <person name="Suh M.K."/>
            <person name="Kim J.-S."/>
            <person name="Han K.-I."/>
            <person name="Eom M.K."/>
            <person name="Shin Y.K."/>
            <person name="Lee J.-S."/>
        </authorList>
    </citation>
    <scope>NUCLEOTIDE SEQUENCE [LARGE SCALE GENOMIC DNA]</scope>
    <source>
        <strain evidence="2 3">G2-14</strain>
    </source>
</reference>
<dbReference type="RefSeq" id="WP_173415547.1">
    <property type="nucleotide sequence ID" value="NZ_CP054139.1"/>
</dbReference>
<sequence>MKQLSGLFIYPIKSLGGISLTSAKVTDRGLEHDRRWMLVDQNNRFISQRELPQMALCKPALLPDSLQVTYQPTGETLLIPYQPQTNEFAGVTVWDDTCRGQFVNTGADAWFSRILGIDCRLVYMPDDSLRPVDPKYADADKITSFSDAYPFLIIGQASMDDLSNRTSEVIPINRFRPNLVFTGGDAFLEDEMAHFVINNIHFYGVKLCARCPIPGINQETALRVKEPLKALNGYRRKNNKVWMGQNLVHEGLGVLTVGDVIEVLEVKEAAVFD</sequence>
<organism evidence="2 3">
    <name type="scientific">Mucilaginibacter mali</name>
    <dbReference type="NCBI Taxonomy" id="2740462"/>
    <lineage>
        <taxon>Bacteria</taxon>
        <taxon>Pseudomonadati</taxon>
        <taxon>Bacteroidota</taxon>
        <taxon>Sphingobacteriia</taxon>
        <taxon>Sphingobacteriales</taxon>
        <taxon>Sphingobacteriaceae</taxon>
        <taxon>Mucilaginibacter</taxon>
    </lineage>
</organism>
<dbReference type="Proteomes" id="UP000505355">
    <property type="component" value="Chromosome"/>
</dbReference>
<accession>A0A7D4TY07</accession>
<keyword evidence="3" id="KW-1185">Reference proteome</keyword>